<accession>A0AA39FXA9</accession>
<dbReference type="AlphaFoldDB" id="A0AA39FXA9"/>
<evidence type="ECO:0000313" key="1">
    <source>
        <dbReference type="EMBL" id="KAK0177185.1"/>
    </source>
</evidence>
<keyword evidence="2" id="KW-1185">Reference proteome</keyword>
<gene>
    <name evidence="1" type="ORF">PV328_001262</name>
</gene>
<comment type="caution">
    <text evidence="1">The sequence shown here is derived from an EMBL/GenBank/DDBJ whole genome shotgun (WGS) entry which is preliminary data.</text>
</comment>
<proteinExistence type="predicted"/>
<dbReference type="EMBL" id="JAQQBS010000001">
    <property type="protein sequence ID" value="KAK0177185.1"/>
    <property type="molecule type" value="Genomic_DNA"/>
</dbReference>
<reference evidence="1" key="1">
    <citation type="journal article" date="2023" name="bioRxiv">
        <title>Scaffold-level genome assemblies of two parasitoid biocontrol wasps reveal the parthenogenesis mechanism and an associated novel virus.</title>
        <authorList>
            <person name="Inwood S."/>
            <person name="Skelly J."/>
            <person name="Guhlin J."/>
            <person name="Harrop T."/>
            <person name="Goldson S."/>
            <person name="Dearden P."/>
        </authorList>
    </citation>
    <scope>NUCLEOTIDE SEQUENCE</scope>
    <source>
        <strain evidence="1">Irish</strain>
        <tissue evidence="1">Whole body</tissue>
    </source>
</reference>
<organism evidence="1 2">
    <name type="scientific">Microctonus aethiopoides</name>
    <dbReference type="NCBI Taxonomy" id="144406"/>
    <lineage>
        <taxon>Eukaryota</taxon>
        <taxon>Metazoa</taxon>
        <taxon>Ecdysozoa</taxon>
        <taxon>Arthropoda</taxon>
        <taxon>Hexapoda</taxon>
        <taxon>Insecta</taxon>
        <taxon>Pterygota</taxon>
        <taxon>Neoptera</taxon>
        <taxon>Endopterygota</taxon>
        <taxon>Hymenoptera</taxon>
        <taxon>Apocrita</taxon>
        <taxon>Ichneumonoidea</taxon>
        <taxon>Braconidae</taxon>
        <taxon>Euphorinae</taxon>
        <taxon>Microctonus</taxon>
    </lineage>
</organism>
<evidence type="ECO:0000313" key="2">
    <source>
        <dbReference type="Proteomes" id="UP001168990"/>
    </source>
</evidence>
<reference evidence="1" key="2">
    <citation type="submission" date="2023-03" db="EMBL/GenBank/DDBJ databases">
        <authorList>
            <person name="Inwood S.N."/>
            <person name="Skelly J.G."/>
            <person name="Guhlin J."/>
            <person name="Harrop T.W.R."/>
            <person name="Goldson S.G."/>
            <person name="Dearden P.K."/>
        </authorList>
    </citation>
    <scope>NUCLEOTIDE SEQUENCE</scope>
    <source>
        <strain evidence="1">Irish</strain>
        <tissue evidence="1">Whole body</tissue>
    </source>
</reference>
<protein>
    <submittedName>
        <fullName evidence="1">Uncharacterized protein</fullName>
    </submittedName>
</protein>
<name>A0AA39FXA9_9HYME</name>
<sequence length="219" mass="24727">MRDQVQLSFDSSIMNHSSTRLKNNYNDIILDVSEESSSSDDIPEIVSSKQNVETQRNIADDKFRKNEENAMNTQGEENGSLPKNLFWIPDVTQSQIAWQNRILDSMVASYQQQKAKGMEVDTTQEQLTTVINKFCSIEKQQKDRTQMWKAVIKCHVQKKHAPSKTIMEHGGPPITQPVVYDGPSQLSQIGGQSSGNNFPINESYIHYSIPHAIALSTNI</sequence>
<dbReference type="Proteomes" id="UP001168990">
    <property type="component" value="Unassembled WGS sequence"/>
</dbReference>